<dbReference type="OrthoDB" id="72269at2759"/>
<feature type="transmembrane region" description="Helical" evidence="1">
    <location>
        <begin position="138"/>
        <end position="155"/>
    </location>
</feature>
<protein>
    <submittedName>
        <fullName evidence="2">Uncharacterized protein</fullName>
    </submittedName>
</protein>
<proteinExistence type="predicted"/>
<feature type="transmembrane region" description="Helical" evidence="1">
    <location>
        <begin position="326"/>
        <end position="348"/>
    </location>
</feature>
<feature type="transmembrane region" description="Helical" evidence="1">
    <location>
        <begin position="104"/>
        <end position="126"/>
    </location>
</feature>
<accession>A0A067MEK5</accession>
<sequence length="400" mass="42908">MECTGAWLTQILHNPRFRDSTEPPSVVPPAKRTQVCFDIIMASALVSRQKSNGNRPFPTVIFGAISAFALYTLIVRTALPINPEFHEHCPVSPSYMASALVPNALPYSGNVGVDTALCHLVTFFHVSFTAPPGQGWKLTVNLLASIAGPFFILYMEAARAGCPSVLAFPTAVGLLCQGMTAAAVLPLYWIALIACGSPGGIDCAVAEGLGFGLVVGYVVPTVAMGMGYENRYIVAAWQGFPLFIGVARWAYSLARPPPKAGVSARRTRRGYAVTQGILASIALVSGASHLYTMTMSTAGAFLETFRSVYLPPYPRYPYTHDTLGSAVRLLLAWDGLFTWGGALAAGAWNFPAADLARTCLVLPPVFIILGPGSAVMGVWMWRETILKQNSVGFEVPRRTE</sequence>
<dbReference type="Proteomes" id="UP000027195">
    <property type="component" value="Unassembled WGS sequence"/>
</dbReference>
<dbReference type="STRING" id="930990.A0A067MEK5"/>
<feature type="transmembrane region" description="Helical" evidence="1">
    <location>
        <begin position="57"/>
        <end position="75"/>
    </location>
</feature>
<feature type="transmembrane region" description="Helical" evidence="1">
    <location>
        <begin position="232"/>
        <end position="251"/>
    </location>
</feature>
<organism evidence="2 3">
    <name type="scientific">Botryobasidium botryosum (strain FD-172 SS1)</name>
    <dbReference type="NCBI Taxonomy" id="930990"/>
    <lineage>
        <taxon>Eukaryota</taxon>
        <taxon>Fungi</taxon>
        <taxon>Dikarya</taxon>
        <taxon>Basidiomycota</taxon>
        <taxon>Agaricomycotina</taxon>
        <taxon>Agaricomycetes</taxon>
        <taxon>Cantharellales</taxon>
        <taxon>Botryobasidiaceae</taxon>
        <taxon>Botryobasidium</taxon>
    </lineage>
</organism>
<name>A0A067MEK5_BOTB1</name>
<dbReference type="HOGENOM" id="CLU_051717_0_0_1"/>
<feature type="transmembrane region" description="Helical" evidence="1">
    <location>
        <begin position="271"/>
        <end position="291"/>
    </location>
</feature>
<evidence type="ECO:0000256" key="1">
    <source>
        <dbReference type="SAM" id="Phobius"/>
    </source>
</evidence>
<evidence type="ECO:0000313" key="2">
    <source>
        <dbReference type="EMBL" id="KDQ13145.1"/>
    </source>
</evidence>
<keyword evidence="1" id="KW-0812">Transmembrane</keyword>
<dbReference type="EMBL" id="KL198045">
    <property type="protein sequence ID" value="KDQ13145.1"/>
    <property type="molecule type" value="Genomic_DNA"/>
</dbReference>
<reference evidence="3" key="1">
    <citation type="journal article" date="2014" name="Proc. Natl. Acad. Sci. U.S.A.">
        <title>Extensive sampling of basidiomycete genomes demonstrates inadequacy of the white-rot/brown-rot paradigm for wood decay fungi.</title>
        <authorList>
            <person name="Riley R."/>
            <person name="Salamov A.A."/>
            <person name="Brown D.W."/>
            <person name="Nagy L.G."/>
            <person name="Floudas D."/>
            <person name="Held B.W."/>
            <person name="Levasseur A."/>
            <person name="Lombard V."/>
            <person name="Morin E."/>
            <person name="Otillar R."/>
            <person name="Lindquist E.A."/>
            <person name="Sun H."/>
            <person name="LaButti K.M."/>
            <person name="Schmutz J."/>
            <person name="Jabbour D."/>
            <person name="Luo H."/>
            <person name="Baker S.E."/>
            <person name="Pisabarro A.G."/>
            <person name="Walton J.D."/>
            <person name="Blanchette R.A."/>
            <person name="Henrissat B."/>
            <person name="Martin F."/>
            <person name="Cullen D."/>
            <person name="Hibbett D.S."/>
            <person name="Grigoriev I.V."/>
        </authorList>
    </citation>
    <scope>NUCLEOTIDE SEQUENCE [LARGE SCALE GENOMIC DNA]</scope>
    <source>
        <strain evidence="3">FD-172 SS1</strain>
    </source>
</reference>
<keyword evidence="1" id="KW-0472">Membrane</keyword>
<feature type="transmembrane region" description="Helical" evidence="1">
    <location>
        <begin position="360"/>
        <end position="381"/>
    </location>
</feature>
<gene>
    <name evidence="2" type="ORF">BOTBODRAFT_396565</name>
</gene>
<keyword evidence="1" id="KW-1133">Transmembrane helix</keyword>
<dbReference type="AlphaFoldDB" id="A0A067MEK5"/>
<feature type="transmembrane region" description="Helical" evidence="1">
    <location>
        <begin position="167"/>
        <end position="192"/>
    </location>
</feature>
<evidence type="ECO:0000313" key="3">
    <source>
        <dbReference type="Proteomes" id="UP000027195"/>
    </source>
</evidence>
<keyword evidence="3" id="KW-1185">Reference proteome</keyword>
<feature type="transmembrane region" description="Helical" evidence="1">
    <location>
        <begin position="204"/>
        <end position="226"/>
    </location>
</feature>
<dbReference type="InParanoid" id="A0A067MEK5"/>